<organism evidence="1">
    <name type="scientific">Acinetobacter baumannii</name>
    <dbReference type="NCBI Taxonomy" id="470"/>
    <lineage>
        <taxon>Bacteria</taxon>
        <taxon>Pseudomonadati</taxon>
        <taxon>Pseudomonadota</taxon>
        <taxon>Gammaproteobacteria</taxon>
        <taxon>Moraxellales</taxon>
        <taxon>Moraxellaceae</taxon>
        <taxon>Acinetobacter</taxon>
        <taxon>Acinetobacter calcoaceticus/baumannii complex</taxon>
    </lineage>
</organism>
<dbReference type="RefSeq" id="WP_033856133.1">
    <property type="nucleotide sequence ID" value="NZ_CP140420.1"/>
</dbReference>
<comment type="caution">
    <text evidence="1">The sequence shown here is derived from an EMBL/GenBank/DDBJ whole genome shotgun (WGS) entry which is preliminary data.</text>
</comment>
<sequence>MHPEELFELFYKNVRLDMNPVGFPKYYSEVMKRFWYERFMNAYNNVREEVGLMSWAEAPQMWLAGYREKHNENSLEFN</sequence>
<dbReference type="AlphaFoldDB" id="A0A9P2P6I0"/>
<reference evidence="1" key="1">
    <citation type="submission" date="2020-12" db="EMBL/GenBank/DDBJ databases">
        <authorList>
            <consortium name="Clinical and Environmental Microbiology Branch: Whole genome sequencing antimicrobial resistance pathogens in the healthcare setting"/>
        </authorList>
    </citation>
    <scope>NUCLEOTIDE SEQUENCE</scope>
    <source>
        <strain evidence="1">2018HL-00813</strain>
    </source>
</reference>
<dbReference type="EMBL" id="AAYLMQ010000016">
    <property type="protein sequence ID" value="EGY2377302.1"/>
    <property type="molecule type" value="Genomic_DNA"/>
</dbReference>
<protein>
    <submittedName>
        <fullName evidence="1">Uncharacterized protein</fullName>
    </submittedName>
</protein>
<evidence type="ECO:0000313" key="1">
    <source>
        <dbReference type="EMBL" id="EGY2377302.1"/>
    </source>
</evidence>
<accession>A0A9P2P6I0</accession>
<name>A0A9P2P6I0_ACIBA</name>
<proteinExistence type="predicted"/>
<gene>
    <name evidence="1" type="ORF">JHZ39_001667</name>
</gene>